<proteinExistence type="predicted"/>
<dbReference type="Gene3D" id="1.10.10.60">
    <property type="entry name" value="Homeodomain-like"/>
    <property type="match status" value="1"/>
</dbReference>
<sequence length="93" mass="11070">MQYLFLEYPYHTIVIPVRHHARRHKQQFGFGEYYDRDILIGELEKVSGFTNNYILVLFRKHVGMSPMQYLTWIRIAKPKSSPSNRTSPLAKSR</sequence>
<comment type="caution">
    <text evidence="1">The sequence shown here is derived from an EMBL/GenBank/DDBJ whole genome shotgun (WGS) entry which is preliminary data.</text>
</comment>
<evidence type="ECO:0000313" key="1">
    <source>
        <dbReference type="EMBL" id="MEQ4481024.1"/>
    </source>
</evidence>
<reference evidence="1 2" key="1">
    <citation type="journal article" date="2023" name="Genome Announc.">
        <title>Pan-Genome Analyses of the Genus Cohnella and Proposal of the Novel Species Cohnella silvisoli sp. nov., Isolated from Forest Soil.</title>
        <authorList>
            <person name="Wang C."/>
            <person name="Mao L."/>
            <person name="Bao G."/>
            <person name="Zhu H."/>
        </authorList>
    </citation>
    <scope>NUCLEOTIDE SEQUENCE [LARGE SCALE GENOMIC DNA]</scope>
    <source>
        <strain evidence="1 2">NL03-T5-1</strain>
    </source>
</reference>
<evidence type="ECO:0000313" key="2">
    <source>
        <dbReference type="Proteomes" id="UP001493487"/>
    </source>
</evidence>
<dbReference type="EMBL" id="JASKHM010000001">
    <property type="protein sequence ID" value="MEQ4481024.1"/>
    <property type="molecule type" value="Genomic_DNA"/>
</dbReference>
<dbReference type="RefSeq" id="WP_232182663.1">
    <property type="nucleotide sequence ID" value="NZ_JAIOAP010000001.1"/>
</dbReference>
<gene>
    <name evidence="1" type="ORF">QJS35_01305</name>
</gene>
<organism evidence="1 2">
    <name type="scientific">Cohnella silvisoli</name>
    <dbReference type="NCBI Taxonomy" id="2873699"/>
    <lineage>
        <taxon>Bacteria</taxon>
        <taxon>Bacillati</taxon>
        <taxon>Bacillota</taxon>
        <taxon>Bacilli</taxon>
        <taxon>Bacillales</taxon>
        <taxon>Paenibacillaceae</taxon>
        <taxon>Cohnella</taxon>
    </lineage>
</organism>
<dbReference type="Proteomes" id="UP001493487">
    <property type="component" value="Unassembled WGS sequence"/>
</dbReference>
<accession>A0ABV1KLQ2</accession>
<protein>
    <recommendedName>
        <fullName evidence="3">AraC family transcriptional regulator</fullName>
    </recommendedName>
</protein>
<name>A0ABV1KLQ2_9BACL</name>
<evidence type="ECO:0008006" key="3">
    <source>
        <dbReference type="Google" id="ProtNLM"/>
    </source>
</evidence>
<keyword evidence="2" id="KW-1185">Reference proteome</keyword>